<protein>
    <submittedName>
        <fullName evidence="1">Uncharacterized protein</fullName>
    </submittedName>
</protein>
<keyword evidence="2" id="KW-1185">Reference proteome</keyword>
<organism evidence="1 2">
    <name type="scientific">Campylobacter gracilis RM3268</name>
    <dbReference type="NCBI Taxonomy" id="553220"/>
    <lineage>
        <taxon>Bacteria</taxon>
        <taxon>Pseudomonadati</taxon>
        <taxon>Campylobacterota</taxon>
        <taxon>Epsilonproteobacteria</taxon>
        <taxon>Campylobacterales</taxon>
        <taxon>Campylobacteraceae</taxon>
        <taxon>Campylobacter</taxon>
    </lineage>
</organism>
<gene>
    <name evidence="1" type="ORF">CAMGR0001_2443</name>
</gene>
<evidence type="ECO:0000313" key="2">
    <source>
        <dbReference type="Proteomes" id="UP000005709"/>
    </source>
</evidence>
<comment type="caution">
    <text evidence="1">The sequence shown here is derived from an EMBL/GenBank/DDBJ whole genome shotgun (WGS) entry which is preliminary data.</text>
</comment>
<dbReference type="eggNOG" id="ENOG50317W0">
    <property type="taxonomic scope" value="Bacteria"/>
</dbReference>
<dbReference type="STRING" id="824.CGRAC_1376"/>
<proteinExistence type="predicted"/>
<dbReference type="AlphaFoldDB" id="C8PE92"/>
<evidence type="ECO:0000313" key="1">
    <source>
        <dbReference type="EMBL" id="EEV18965.1"/>
    </source>
</evidence>
<accession>C8PE92</accession>
<reference evidence="1 2" key="1">
    <citation type="submission" date="2009-07" db="EMBL/GenBank/DDBJ databases">
        <authorList>
            <person name="Madupu R."/>
            <person name="Sebastian Y."/>
            <person name="Durkin A.S."/>
            <person name="Torralba M."/>
            <person name="Methe B."/>
            <person name="Sutton G.G."/>
            <person name="Strausberg R.L."/>
            <person name="Nelson K.E."/>
        </authorList>
    </citation>
    <scope>NUCLEOTIDE SEQUENCE [LARGE SCALE GENOMIC DNA]</scope>
    <source>
        <strain evidence="1 2">RM3268</strain>
    </source>
</reference>
<dbReference type="Proteomes" id="UP000005709">
    <property type="component" value="Unassembled WGS sequence"/>
</dbReference>
<dbReference type="RefSeq" id="WP_005869261.1">
    <property type="nucleotide sequence ID" value="NZ_ACYG01000005.1"/>
</dbReference>
<sequence length="133" mass="15440">MREDERVNTALMAKIDILLNLINFAKDMSAIKSDLAKIGFNSESELVTITQNTIANILNRVIDKEISYDLLEEWANLIECREDIGYEDEILQEIIFELANPCLYGEIDERKICMILDEIKYGRSDSNDIRKKY</sequence>
<name>C8PE92_9BACT</name>
<dbReference type="EMBL" id="ACYG01000005">
    <property type="protein sequence ID" value="EEV18965.1"/>
    <property type="molecule type" value="Genomic_DNA"/>
</dbReference>